<keyword evidence="2" id="KW-1185">Reference proteome</keyword>
<protein>
    <submittedName>
        <fullName evidence="1">Uncharacterized protein</fullName>
    </submittedName>
</protein>
<reference evidence="1" key="2">
    <citation type="submission" date="2022-01" db="EMBL/GenBank/DDBJ databases">
        <authorList>
            <person name="Yamashiro T."/>
            <person name="Shiraishi A."/>
            <person name="Satake H."/>
            <person name="Nakayama K."/>
        </authorList>
    </citation>
    <scope>NUCLEOTIDE SEQUENCE</scope>
</reference>
<evidence type="ECO:0000313" key="1">
    <source>
        <dbReference type="EMBL" id="GJS82631.1"/>
    </source>
</evidence>
<gene>
    <name evidence="1" type="ORF">Tco_0749172</name>
</gene>
<sequence length="118" mass="12591">MQGKIFPEESIVPGIFPEESIVPVGLGSSDGYSGVVFRDGFDVDLRCCLGVVGFGVSGVLIGGYGEVFRDGAKLGGTGDGSGKELGHGFSQLGHGGFESRAYRVRTYVIIDWRHRVHR</sequence>
<comment type="caution">
    <text evidence="1">The sequence shown here is derived from an EMBL/GenBank/DDBJ whole genome shotgun (WGS) entry which is preliminary data.</text>
</comment>
<name>A0ABQ4YYY8_9ASTR</name>
<organism evidence="1 2">
    <name type="scientific">Tanacetum coccineum</name>
    <dbReference type="NCBI Taxonomy" id="301880"/>
    <lineage>
        <taxon>Eukaryota</taxon>
        <taxon>Viridiplantae</taxon>
        <taxon>Streptophyta</taxon>
        <taxon>Embryophyta</taxon>
        <taxon>Tracheophyta</taxon>
        <taxon>Spermatophyta</taxon>
        <taxon>Magnoliopsida</taxon>
        <taxon>eudicotyledons</taxon>
        <taxon>Gunneridae</taxon>
        <taxon>Pentapetalae</taxon>
        <taxon>asterids</taxon>
        <taxon>campanulids</taxon>
        <taxon>Asterales</taxon>
        <taxon>Asteraceae</taxon>
        <taxon>Asteroideae</taxon>
        <taxon>Anthemideae</taxon>
        <taxon>Anthemidinae</taxon>
        <taxon>Tanacetum</taxon>
    </lineage>
</organism>
<proteinExistence type="predicted"/>
<evidence type="ECO:0000313" key="2">
    <source>
        <dbReference type="Proteomes" id="UP001151760"/>
    </source>
</evidence>
<reference evidence="1" key="1">
    <citation type="journal article" date="2022" name="Int. J. Mol. Sci.">
        <title>Draft Genome of Tanacetum Coccineum: Genomic Comparison of Closely Related Tanacetum-Family Plants.</title>
        <authorList>
            <person name="Yamashiro T."/>
            <person name="Shiraishi A."/>
            <person name="Nakayama K."/>
            <person name="Satake H."/>
        </authorList>
    </citation>
    <scope>NUCLEOTIDE SEQUENCE</scope>
</reference>
<dbReference type="EMBL" id="BQNB010010838">
    <property type="protein sequence ID" value="GJS82631.1"/>
    <property type="molecule type" value="Genomic_DNA"/>
</dbReference>
<dbReference type="Proteomes" id="UP001151760">
    <property type="component" value="Unassembled WGS sequence"/>
</dbReference>
<accession>A0ABQ4YYY8</accession>